<dbReference type="Pfam" id="PF23663">
    <property type="entry name" value="Znf_SCAND3"/>
    <property type="match status" value="1"/>
</dbReference>
<evidence type="ECO:0000259" key="2">
    <source>
        <dbReference type="Pfam" id="PF23663"/>
    </source>
</evidence>
<feature type="compositionally biased region" description="Low complexity" evidence="1">
    <location>
        <begin position="87"/>
        <end position="96"/>
    </location>
</feature>
<reference evidence="3 4" key="1">
    <citation type="submission" date="2015-11" db="EMBL/GenBank/DDBJ databases">
        <title>Genomes and virulence difference between two physiological races of Phytophthora nicotianae.</title>
        <authorList>
            <person name="Liu H."/>
            <person name="Ma X."/>
            <person name="Yu H."/>
            <person name="Fang D."/>
            <person name="Li Y."/>
            <person name="Wang X."/>
            <person name="Wang W."/>
            <person name="Dong Y."/>
            <person name="Xiao B."/>
        </authorList>
    </citation>
    <scope>NUCLEOTIDE SEQUENCE [LARGE SCALE GENOMIC DNA]</scope>
    <source>
        <strain evidence="4">race 1</strain>
    </source>
</reference>
<feature type="region of interest" description="Disordered" evidence="1">
    <location>
        <begin position="54"/>
        <end position="108"/>
    </location>
</feature>
<gene>
    <name evidence="3" type="ORF">AM588_10000541</name>
</gene>
<protein>
    <recommendedName>
        <fullName evidence="2">SCAN domain-containing protein</fullName>
    </recommendedName>
</protein>
<dbReference type="AlphaFoldDB" id="A0A0W8CHD6"/>
<dbReference type="InterPro" id="IPR057560">
    <property type="entry name" value="Znf_SCAND3"/>
</dbReference>
<dbReference type="EMBL" id="LNFP01002384">
    <property type="protein sequence ID" value="KUF83443.1"/>
    <property type="molecule type" value="Genomic_DNA"/>
</dbReference>
<evidence type="ECO:0000256" key="1">
    <source>
        <dbReference type="SAM" id="MobiDB-lite"/>
    </source>
</evidence>
<dbReference type="Proteomes" id="UP000054636">
    <property type="component" value="Unassembled WGS sequence"/>
</dbReference>
<comment type="caution">
    <text evidence="3">The sequence shown here is derived from an EMBL/GenBank/DDBJ whole genome shotgun (WGS) entry which is preliminary data.</text>
</comment>
<organism evidence="3 4">
    <name type="scientific">Phytophthora nicotianae</name>
    <name type="common">Potato buckeye rot agent</name>
    <name type="synonym">Phytophthora parasitica</name>
    <dbReference type="NCBI Taxonomy" id="4792"/>
    <lineage>
        <taxon>Eukaryota</taxon>
        <taxon>Sar</taxon>
        <taxon>Stramenopiles</taxon>
        <taxon>Oomycota</taxon>
        <taxon>Peronosporomycetes</taxon>
        <taxon>Peronosporales</taxon>
        <taxon>Peronosporaceae</taxon>
        <taxon>Phytophthora</taxon>
    </lineage>
</organism>
<evidence type="ECO:0000313" key="4">
    <source>
        <dbReference type="Proteomes" id="UP000054636"/>
    </source>
</evidence>
<proteinExistence type="predicted"/>
<name>A0A0W8CHD6_PHYNI</name>
<sequence length="386" mass="42749">MVTINRATPCGGCGQPVGPVHSCPKCFRHMHPFCGRPTGKEGFGQSVICPECDQDGQHSPDHASAPKSVGHVVELQSSGSDVQPEASQSISSQPRQSSRHTQAVSSIAHRRKVVRWMKEFEANNGDKGMFAKAVNRFPGIFNSGTQAANLAKAIDWWKKREQILDAGRGSVAISARRRGGRRRVSAKVTAGRGRPRSAWVKWLYTMLLDEFDRLRKLGVKFDAALLLQLAKNILRNSSEAFNARSTDAKGALLIDKITPRWIQSFMEAHQIVVRTQTGKKQLSEAKMLHIEKEVAFHLGELQRGFSDGSLDENAVENIDETHFVVDFDNGKTLGFSGDTTVKYADVVSGGEGMTMVVRLSGAQVLEYIPNDDFYERKRKLSYSWCS</sequence>
<feature type="domain" description="SCAN" evidence="2">
    <location>
        <begin position="21"/>
        <end position="56"/>
    </location>
</feature>
<accession>A0A0W8CHD6</accession>
<evidence type="ECO:0000313" key="3">
    <source>
        <dbReference type="EMBL" id="KUF83443.1"/>
    </source>
</evidence>